<proteinExistence type="predicted"/>
<name>A0ACC0Q5R6_RHOML</name>
<evidence type="ECO:0000313" key="2">
    <source>
        <dbReference type="Proteomes" id="UP001062846"/>
    </source>
</evidence>
<keyword evidence="2" id="KW-1185">Reference proteome</keyword>
<accession>A0ACC0Q5R6</accession>
<comment type="caution">
    <text evidence="1">The sequence shown here is derived from an EMBL/GenBank/DDBJ whole genome shotgun (WGS) entry which is preliminary data.</text>
</comment>
<evidence type="ECO:0000313" key="1">
    <source>
        <dbReference type="EMBL" id="KAI8572552.1"/>
    </source>
</evidence>
<reference evidence="1" key="1">
    <citation type="submission" date="2022-02" db="EMBL/GenBank/DDBJ databases">
        <title>Plant Genome Project.</title>
        <authorList>
            <person name="Zhang R.-G."/>
        </authorList>
    </citation>
    <scope>NUCLEOTIDE SEQUENCE</scope>
    <source>
        <strain evidence="1">AT1</strain>
    </source>
</reference>
<gene>
    <name evidence="1" type="ORF">RHMOL_Rhmol01G0208600</name>
</gene>
<protein>
    <submittedName>
        <fullName evidence="1">Uncharacterized protein</fullName>
    </submittedName>
</protein>
<sequence length="253" mass="28246">MLRWKSQLWVFKEQGYYIVHLEFAIAYLLSYMLLDLWASVLLVFGVTIQVLQPPISDVVLFDTEILVQFSYWTHPPIWGLNAQQLVVELNIKLIVGLFSRPSLGSPTVMALFNIDHPGLNQRPFHSIGREAEVIMFTIGVFIQSGLLLMDYIATSITSTNVSSAQRHCEITGATFQLISFSAKEIDVVEWKGDILAVGVTEKDMVKDENLKFQNPILKKLDSHSSGLLAEASLEEDFNGKGGQSTVLRLSGIG</sequence>
<dbReference type="Proteomes" id="UP001062846">
    <property type="component" value="Chromosome 1"/>
</dbReference>
<organism evidence="1 2">
    <name type="scientific">Rhododendron molle</name>
    <name type="common">Chinese azalea</name>
    <name type="synonym">Azalea mollis</name>
    <dbReference type="NCBI Taxonomy" id="49168"/>
    <lineage>
        <taxon>Eukaryota</taxon>
        <taxon>Viridiplantae</taxon>
        <taxon>Streptophyta</taxon>
        <taxon>Embryophyta</taxon>
        <taxon>Tracheophyta</taxon>
        <taxon>Spermatophyta</taxon>
        <taxon>Magnoliopsida</taxon>
        <taxon>eudicotyledons</taxon>
        <taxon>Gunneridae</taxon>
        <taxon>Pentapetalae</taxon>
        <taxon>asterids</taxon>
        <taxon>Ericales</taxon>
        <taxon>Ericaceae</taxon>
        <taxon>Ericoideae</taxon>
        <taxon>Rhodoreae</taxon>
        <taxon>Rhododendron</taxon>
    </lineage>
</organism>
<dbReference type="EMBL" id="CM046388">
    <property type="protein sequence ID" value="KAI8572552.1"/>
    <property type="molecule type" value="Genomic_DNA"/>
</dbReference>